<comment type="caution">
    <text evidence="3">The sequence shown here is derived from an EMBL/GenBank/DDBJ whole genome shotgun (WGS) entry which is preliminary data.</text>
</comment>
<dbReference type="CDD" id="cd00060">
    <property type="entry name" value="FHA"/>
    <property type="match status" value="1"/>
</dbReference>
<gene>
    <name evidence="3" type="ORF">BN13_410003</name>
</gene>
<dbReference type="EMBL" id="CAJC01000152">
    <property type="protein sequence ID" value="CCI53527.1"/>
    <property type="molecule type" value="Genomic_DNA"/>
</dbReference>
<dbReference type="Gene3D" id="2.60.200.20">
    <property type="match status" value="1"/>
</dbReference>
<dbReference type="InterPro" id="IPR000253">
    <property type="entry name" value="FHA_dom"/>
</dbReference>
<dbReference type="RefSeq" id="WP_048545783.1">
    <property type="nucleotide sequence ID" value="NZ_HF571038.1"/>
</dbReference>
<sequence length="544" mass="57090">MNSTTWQVSYETGDGWLVSRSGVVVLLAADVDLSVALACYERLASESPLEEVLAQFLDRGLYAAPQFAVLRWGEQDEAPRLVLHGGLRATVSSDGSSQVIEEARGVADRDLVGAEVVRISSAVTTDRSDGLPLVDGIARAGGVNISATAGEGGGDPGLEESAPVGIANPTDADEVTADGGTAEEVEEDVFDEVAEDVDDVAEDVTDDEVTADEVIADEVIPVRTTLPAEEDREPSLTSEIEDIALMTSAVTVGDPSPALPPAIEVDSFSWDLDWPDVDDRSPSTEATDPAPLVEQAPIIDPAPPFEPDVWGLSGDSETTTDPEPHRDVINVVPVNSGSVGSLGDDPGVGEVDPYGLTTIASFDDGAVPRPSVDDLDVTVARFGMSDSAAPAAPKVMASRCPRGHLTLAFQAHCRVCGDVVPPQEAVEVPRPVLGRLNSSTGQSVDLDREIYVGRAPRVPADFHGETPHLMPVIDPTNEVSSQHLQVSLDHWMVSVTDIGSTNGTEVLHLDGQRVALTPGVPVAIDPGCTVILAKTVSLLYEATS</sequence>
<accession>A0A077MET0</accession>
<dbReference type="Pfam" id="PF00498">
    <property type="entry name" value="FHA"/>
    <property type="match status" value="1"/>
</dbReference>
<reference evidence="3 4" key="1">
    <citation type="journal article" date="2013" name="ISME J.">
        <title>A metabolic model for members of the genus Tetrasphaera involved in enhanced biological phosphorus removal.</title>
        <authorList>
            <person name="Kristiansen R."/>
            <person name="Nguyen H.T.T."/>
            <person name="Saunders A.M."/>
            <person name="Nielsen J.L."/>
            <person name="Wimmer R."/>
            <person name="Le V.Q."/>
            <person name="McIlroy S.J."/>
            <person name="Petrovski S."/>
            <person name="Seviour R.J."/>
            <person name="Calteau A."/>
            <person name="Nielsen K.L."/>
            <person name="Nielsen P.H."/>
        </authorList>
    </citation>
    <scope>NUCLEOTIDE SEQUENCE [LARGE SCALE GENOMIC DNA]</scope>
    <source>
        <strain evidence="3 4">Ben 74</strain>
    </source>
</reference>
<proteinExistence type="predicted"/>
<keyword evidence="1" id="KW-0597">Phosphoprotein</keyword>
<dbReference type="OrthoDB" id="5485098at2"/>
<dbReference type="InterPro" id="IPR008984">
    <property type="entry name" value="SMAD_FHA_dom_sf"/>
</dbReference>
<evidence type="ECO:0000256" key="1">
    <source>
        <dbReference type="ARBA" id="ARBA00022553"/>
    </source>
</evidence>
<dbReference type="SUPFAM" id="SSF49879">
    <property type="entry name" value="SMAD/FHA domain"/>
    <property type="match status" value="1"/>
</dbReference>
<organism evidence="3 4">
    <name type="scientific">Nostocoides jenkinsii Ben 74</name>
    <dbReference type="NCBI Taxonomy" id="1193518"/>
    <lineage>
        <taxon>Bacteria</taxon>
        <taxon>Bacillati</taxon>
        <taxon>Actinomycetota</taxon>
        <taxon>Actinomycetes</taxon>
        <taxon>Micrococcales</taxon>
        <taxon>Intrasporangiaceae</taxon>
        <taxon>Nostocoides</taxon>
    </lineage>
</organism>
<keyword evidence="4" id="KW-1185">Reference proteome</keyword>
<feature type="domain" description="FHA" evidence="2">
    <location>
        <begin position="450"/>
        <end position="506"/>
    </location>
</feature>
<name>A0A077MET0_9MICO</name>
<evidence type="ECO:0000313" key="3">
    <source>
        <dbReference type="EMBL" id="CCI53527.1"/>
    </source>
</evidence>
<evidence type="ECO:0000259" key="2">
    <source>
        <dbReference type="PROSITE" id="PS50006"/>
    </source>
</evidence>
<dbReference type="AlphaFoldDB" id="A0A077MET0"/>
<evidence type="ECO:0000313" key="4">
    <source>
        <dbReference type="Proteomes" id="UP000035720"/>
    </source>
</evidence>
<dbReference type="Proteomes" id="UP000035720">
    <property type="component" value="Unassembled WGS sequence"/>
</dbReference>
<dbReference type="PROSITE" id="PS50006">
    <property type="entry name" value="FHA_DOMAIN"/>
    <property type="match status" value="1"/>
</dbReference>
<protein>
    <recommendedName>
        <fullName evidence="2">FHA domain-containing protein</fullName>
    </recommendedName>
</protein>
<dbReference type="STRING" id="1193518.BN13_410003"/>